<reference evidence="3" key="1">
    <citation type="journal article" date="2015" name="Nature">
        <title>Complex archaea that bridge the gap between prokaryotes and eukaryotes.</title>
        <authorList>
            <person name="Spang A."/>
            <person name="Saw J.H."/>
            <person name="Jorgensen S.L."/>
            <person name="Zaremba-Niedzwiedzka K."/>
            <person name="Martijn J."/>
            <person name="Lind A.E."/>
            <person name="van Eijk R."/>
            <person name="Schleper C."/>
            <person name="Guy L."/>
            <person name="Ettema T.J."/>
        </authorList>
    </citation>
    <scope>NUCLEOTIDE SEQUENCE</scope>
</reference>
<sequence length="204" mass="22691">MPIHKKLEDKSESTKSNYIQHFTSREEEILRRILAGATNKAISEAMGLSENRVSFIVTSPIFQARQTASQEIINKKFNDELAADPVKRKFHENVKMAADKIISLTKNAQSEKLQREAANDILGYDGYTQKPSEDHSTNIYVDKSTSKHLHVAIKALDIDEDLLKEIDVEGVVEEVGATSKDKPKSVSSPGKKKLLGVLQGDNAE</sequence>
<proteinExistence type="predicted"/>
<dbReference type="GO" id="GO:0006355">
    <property type="term" value="P:regulation of DNA-templated transcription"/>
    <property type="evidence" value="ECO:0007669"/>
    <property type="project" value="InterPro"/>
</dbReference>
<organism evidence="3">
    <name type="scientific">marine sediment metagenome</name>
    <dbReference type="NCBI Taxonomy" id="412755"/>
    <lineage>
        <taxon>unclassified sequences</taxon>
        <taxon>metagenomes</taxon>
        <taxon>ecological metagenomes</taxon>
    </lineage>
</organism>
<dbReference type="SUPFAM" id="SSF46894">
    <property type="entry name" value="C-terminal effector domain of the bipartite response regulators"/>
    <property type="match status" value="1"/>
</dbReference>
<protein>
    <recommendedName>
        <fullName evidence="2">HTH luxR-type domain-containing protein</fullName>
    </recommendedName>
</protein>
<dbReference type="GO" id="GO:0003677">
    <property type="term" value="F:DNA binding"/>
    <property type="evidence" value="ECO:0007669"/>
    <property type="project" value="InterPro"/>
</dbReference>
<dbReference type="InterPro" id="IPR000792">
    <property type="entry name" value="Tscrpt_reg_LuxR_C"/>
</dbReference>
<comment type="caution">
    <text evidence="3">The sequence shown here is derived from an EMBL/GenBank/DDBJ whole genome shotgun (WGS) entry which is preliminary data.</text>
</comment>
<dbReference type="EMBL" id="LAZR01023072">
    <property type="protein sequence ID" value="KKL79761.1"/>
    <property type="molecule type" value="Genomic_DNA"/>
</dbReference>
<gene>
    <name evidence="3" type="ORF">LCGC14_2011570</name>
</gene>
<evidence type="ECO:0000256" key="1">
    <source>
        <dbReference type="SAM" id="MobiDB-lite"/>
    </source>
</evidence>
<dbReference type="InterPro" id="IPR036388">
    <property type="entry name" value="WH-like_DNA-bd_sf"/>
</dbReference>
<dbReference type="InterPro" id="IPR016032">
    <property type="entry name" value="Sig_transdc_resp-reg_C-effctor"/>
</dbReference>
<name>A0A0F9FMP5_9ZZZZ</name>
<dbReference type="AlphaFoldDB" id="A0A0F9FMP5"/>
<dbReference type="Gene3D" id="1.10.10.10">
    <property type="entry name" value="Winged helix-like DNA-binding domain superfamily/Winged helix DNA-binding domain"/>
    <property type="match status" value="1"/>
</dbReference>
<feature type="domain" description="HTH luxR-type" evidence="2">
    <location>
        <begin position="21"/>
        <end position="55"/>
    </location>
</feature>
<dbReference type="Pfam" id="PF00196">
    <property type="entry name" value="GerE"/>
    <property type="match status" value="1"/>
</dbReference>
<evidence type="ECO:0000259" key="2">
    <source>
        <dbReference type="Pfam" id="PF00196"/>
    </source>
</evidence>
<feature type="region of interest" description="Disordered" evidence="1">
    <location>
        <begin position="174"/>
        <end position="204"/>
    </location>
</feature>
<accession>A0A0F9FMP5</accession>
<evidence type="ECO:0000313" key="3">
    <source>
        <dbReference type="EMBL" id="KKL79761.1"/>
    </source>
</evidence>